<feature type="transmembrane region" description="Helical" evidence="1">
    <location>
        <begin position="185"/>
        <end position="213"/>
    </location>
</feature>
<sequence length="230" mass="24642">PEEGASPTDAAVSRTPIYLRQVATVRHVLSAPENIVRLDGRRCIGLEIFKEARFNTIDASASAHQQLAALRRALPGYQIEVIQDQARFIEAAVSEVEKTGLVGIFLAVLVLYVFLRRVGVTAVISIAIPISIVATFNLMYFGDLSLNLMTLGGLALGAGMLIDNAIVVVENIFRYLEEGKSLSEAAVLGAGEVGGAITSSTLTTIVVFLPIVYLHGAAGELFREQAWTVT</sequence>
<accession>A0A383ENM9</accession>
<feature type="transmembrane region" description="Helical" evidence="1">
    <location>
        <begin position="99"/>
        <end position="115"/>
    </location>
</feature>
<dbReference type="GO" id="GO:0042910">
    <property type="term" value="F:xenobiotic transmembrane transporter activity"/>
    <property type="evidence" value="ECO:0007669"/>
    <property type="project" value="TreeGrafter"/>
</dbReference>
<dbReference type="Pfam" id="PF00873">
    <property type="entry name" value="ACR_tran"/>
    <property type="match status" value="1"/>
</dbReference>
<keyword evidence="1" id="KW-0472">Membrane</keyword>
<keyword evidence="1" id="KW-1133">Transmembrane helix</keyword>
<keyword evidence="1" id="KW-0812">Transmembrane</keyword>
<gene>
    <name evidence="2" type="ORF">METZ01_LOCUS511330</name>
</gene>
<dbReference type="EMBL" id="UINC01227545">
    <property type="protein sequence ID" value="SVE58476.1"/>
    <property type="molecule type" value="Genomic_DNA"/>
</dbReference>
<feature type="non-terminal residue" evidence="2">
    <location>
        <position position="230"/>
    </location>
</feature>
<feature type="non-terminal residue" evidence="2">
    <location>
        <position position="1"/>
    </location>
</feature>
<dbReference type="PANTHER" id="PTHR32063">
    <property type="match status" value="1"/>
</dbReference>
<dbReference type="InterPro" id="IPR027463">
    <property type="entry name" value="AcrB_DN_DC_subdom"/>
</dbReference>
<proteinExistence type="predicted"/>
<dbReference type="Gene3D" id="3.30.2090.10">
    <property type="entry name" value="Multidrug efflux transporter AcrB TolC docking domain, DN and DC subdomains"/>
    <property type="match status" value="1"/>
</dbReference>
<dbReference type="InterPro" id="IPR001036">
    <property type="entry name" value="Acrflvin-R"/>
</dbReference>
<evidence type="ECO:0000313" key="2">
    <source>
        <dbReference type="EMBL" id="SVE58476.1"/>
    </source>
</evidence>
<feature type="transmembrane region" description="Helical" evidence="1">
    <location>
        <begin position="148"/>
        <end position="173"/>
    </location>
</feature>
<organism evidence="2">
    <name type="scientific">marine metagenome</name>
    <dbReference type="NCBI Taxonomy" id="408172"/>
    <lineage>
        <taxon>unclassified sequences</taxon>
        <taxon>metagenomes</taxon>
        <taxon>ecological metagenomes</taxon>
    </lineage>
</organism>
<name>A0A383ENM9_9ZZZZ</name>
<evidence type="ECO:0000256" key="1">
    <source>
        <dbReference type="SAM" id="Phobius"/>
    </source>
</evidence>
<dbReference type="PANTHER" id="PTHR32063:SF0">
    <property type="entry name" value="SWARMING MOTILITY PROTEIN SWRC"/>
    <property type="match status" value="1"/>
</dbReference>
<dbReference type="PRINTS" id="PR00702">
    <property type="entry name" value="ACRIFLAVINRP"/>
</dbReference>
<dbReference type="SUPFAM" id="SSF82866">
    <property type="entry name" value="Multidrug efflux transporter AcrB transmembrane domain"/>
    <property type="match status" value="1"/>
</dbReference>
<dbReference type="AlphaFoldDB" id="A0A383ENM9"/>
<feature type="transmembrane region" description="Helical" evidence="1">
    <location>
        <begin position="122"/>
        <end position="142"/>
    </location>
</feature>
<dbReference type="Gene3D" id="3.30.70.1320">
    <property type="entry name" value="Multidrug efflux transporter AcrB pore domain like"/>
    <property type="match status" value="1"/>
</dbReference>
<dbReference type="GO" id="GO:0005886">
    <property type="term" value="C:plasma membrane"/>
    <property type="evidence" value="ECO:0007669"/>
    <property type="project" value="TreeGrafter"/>
</dbReference>
<protein>
    <recommendedName>
        <fullName evidence="3">Membrane transport protein MMPL domain-containing protein</fullName>
    </recommendedName>
</protein>
<evidence type="ECO:0008006" key="3">
    <source>
        <dbReference type="Google" id="ProtNLM"/>
    </source>
</evidence>
<dbReference type="Gene3D" id="1.20.1640.10">
    <property type="entry name" value="Multidrug efflux transporter AcrB transmembrane domain"/>
    <property type="match status" value="1"/>
</dbReference>
<reference evidence="2" key="1">
    <citation type="submission" date="2018-05" db="EMBL/GenBank/DDBJ databases">
        <authorList>
            <person name="Lanie J.A."/>
            <person name="Ng W.-L."/>
            <person name="Kazmierczak K.M."/>
            <person name="Andrzejewski T.M."/>
            <person name="Davidsen T.M."/>
            <person name="Wayne K.J."/>
            <person name="Tettelin H."/>
            <person name="Glass J.I."/>
            <person name="Rusch D."/>
            <person name="Podicherti R."/>
            <person name="Tsui H.-C.T."/>
            <person name="Winkler M.E."/>
        </authorList>
    </citation>
    <scope>NUCLEOTIDE SEQUENCE</scope>
</reference>